<accession>A0A9D1INX5</accession>
<sequence length="170" mass="19064">MRILSICLIILFARIVDVSLSTIVTVLTVKSKRVLATVLGFIDVIIWFLVVREALTTSIKSIWIAISYALGYAIGTFIGTTLSNKLINGKVSMQVILDEKNESKINEIRDKGFAVSQVNCTGKDNAKKLMLFIELDKKNINDLKNIINKIDENAFMVINETKYVVNGFFK</sequence>
<dbReference type="AlphaFoldDB" id="A0A9D1INX5"/>
<evidence type="ECO:0000256" key="3">
    <source>
        <dbReference type="ARBA" id="ARBA00022692"/>
    </source>
</evidence>
<feature type="transmembrane region" description="Helical" evidence="6">
    <location>
        <begin position="62"/>
        <end position="82"/>
    </location>
</feature>
<evidence type="ECO:0000256" key="4">
    <source>
        <dbReference type="ARBA" id="ARBA00022989"/>
    </source>
</evidence>
<keyword evidence="2" id="KW-1003">Cell membrane</keyword>
<protein>
    <submittedName>
        <fullName evidence="9">DUF2179 domain-containing protein</fullName>
    </submittedName>
</protein>
<gene>
    <name evidence="9" type="ORF">IAB68_05960</name>
</gene>
<dbReference type="Gene3D" id="3.30.70.120">
    <property type="match status" value="1"/>
</dbReference>
<dbReference type="InterPro" id="IPR044035">
    <property type="entry name" value="DUF5698"/>
</dbReference>
<evidence type="ECO:0000256" key="2">
    <source>
        <dbReference type="ARBA" id="ARBA00022475"/>
    </source>
</evidence>
<comment type="subcellular location">
    <subcellularLocation>
        <location evidence="1">Cell membrane</location>
        <topology evidence="1">Multi-pass membrane protein</topology>
    </subcellularLocation>
</comment>
<dbReference type="Pfam" id="PF18955">
    <property type="entry name" value="DUF5698"/>
    <property type="match status" value="1"/>
</dbReference>
<dbReference type="GO" id="GO:0005886">
    <property type="term" value="C:plasma membrane"/>
    <property type="evidence" value="ECO:0007669"/>
    <property type="project" value="UniProtKB-SubCell"/>
</dbReference>
<dbReference type="CDD" id="cd16381">
    <property type="entry name" value="YitT_C_like_1"/>
    <property type="match status" value="1"/>
</dbReference>
<evidence type="ECO:0000259" key="8">
    <source>
        <dbReference type="Pfam" id="PF18955"/>
    </source>
</evidence>
<dbReference type="InterPro" id="IPR022930">
    <property type="entry name" value="UPF0316"/>
</dbReference>
<evidence type="ECO:0000256" key="6">
    <source>
        <dbReference type="SAM" id="Phobius"/>
    </source>
</evidence>
<dbReference type="Proteomes" id="UP000824074">
    <property type="component" value="Unassembled WGS sequence"/>
</dbReference>
<proteinExistence type="predicted"/>
<organism evidence="9 10">
    <name type="scientific">Candidatus Aphodocola excrementigallinarum</name>
    <dbReference type="NCBI Taxonomy" id="2840670"/>
    <lineage>
        <taxon>Bacteria</taxon>
        <taxon>Bacillati</taxon>
        <taxon>Bacillota</taxon>
        <taxon>Bacilli</taxon>
        <taxon>Candidatus Aphodocola</taxon>
    </lineage>
</organism>
<dbReference type="EMBL" id="DVMT01000059">
    <property type="protein sequence ID" value="HIU40823.1"/>
    <property type="molecule type" value="Genomic_DNA"/>
</dbReference>
<feature type="transmembrane region" description="Helical" evidence="6">
    <location>
        <begin position="31"/>
        <end position="50"/>
    </location>
</feature>
<feature type="domain" description="DUF5698" evidence="8">
    <location>
        <begin position="22"/>
        <end position="80"/>
    </location>
</feature>
<keyword evidence="3 6" id="KW-0812">Transmembrane</keyword>
<reference evidence="9" key="2">
    <citation type="journal article" date="2021" name="PeerJ">
        <title>Extensive microbial diversity within the chicken gut microbiome revealed by metagenomics and culture.</title>
        <authorList>
            <person name="Gilroy R."/>
            <person name="Ravi A."/>
            <person name="Getino M."/>
            <person name="Pursley I."/>
            <person name="Horton D.L."/>
            <person name="Alikhan N.F."/>
            <person name="Baker D."/>
            <person name="Gharbi K."/>
            <person name="Hall N."/>
            <person name="Watson M."/>
            <person name="Adriaenssens E.M."/>
            <person name="Foster-Nyarko E."/>
            <person name="Jarju S."/>
            <person name="Secka A."/>
            <person name="Antonio M."/>
            <person name="Oren A."/>
            <person name="Chaudhuri R.R."/>
            <person name="La Ragione R."/>
            <person name="Hildebrand F."/>
            <person name="Pallen M.J."/>
        </authorList>
    </citation>
    <scope>NUCLEOTIDE SEQUENCE</scope>
    <source>
        <strain evidence="9">CHK193-30670</strain>
    </source>
</reference>
<evidence type="ECO:0000256" key="1">
    <source>
        <dbReference type="ARBA" id="ARBA00004651"/>
    </source>
</evidence>
<comment type="caution">
    <text evidence="9">The sequence shown here is derived from an EMBL/GenBank/DDBJ whole genome shotgun (WGS) entry which is preliminary data.</text>
</comment>
<dbReference type="InterPro" id="IPR015867">
    <property type="entry name" value="N-reg_PII/ATP_PRibTrfase_C"/>
</dbReference>
<evidence type="ECO:0000256" key="5">
    <source>
        <dbReference type="ARBA" id="ARBA00023136"/>
    </source>
</evidence>
<dbReference type="PANTHER" id="PTHR40060:SF1">
    <property type="entry name" value="UPF0316 PROTEIN YEBE"/>
    <property type="match status" value="1"/>
</dbReference>
<dbReference type="InterPro" id="IPR019264">
    <property type="entry name" value="DUF2179"/>
</dbReference>
<keyword evidence="4 6" id="KW-1133">Transmembrane helix</keyword>
<evidence type="ECO:0000313" key="9">
    <source>
        <dbReference type="EMBL" id="HIU40823.1"/>
    </source>
</evidence>
<evidence type="ECO:0000313" key="10">
    <source>
        <dbReference type="Proteomes" id="UP000824074"/>
    </source>
</evidence>
<evidence type="ECO:0000259" key="7">
    <source>
        <dbReference type="Pfam" id="PF10035"/>
    </source>
</evidence>
<name>A0A9D1INX5_9FIRM</name>
<dbReference type="PANTHER" id="PTHR40060">
    <property type="entry name" value="UPF0316 PROTEIN YEBE"/>
    <property type="match status" value="1"/>
</dbReference>
<dbReference type="Pfam" id="PF10035">
    <property type="entry name" value="DUF2179"/>
    <property type="match status" value="1"/>
</dbReference>
<feature type="domain" description="DUF2179" evidence="7">
    <location>
        <begin position="115"/>
        <end position="164"/>
    </location>
</feature>
<reference evidence="9" key="1">
    <citation type="submission" date="2020-10" db="EMBL/GenBank/DDBJ databases">
        <authorList>
            <person name="Gilroy R."/>
        </authorList>
    </citation>
    <scope>NUCLEOTIDE SEQUENCE</scope>
    <source>
        <strain evidence="9">CHK193-30670</strain>
    </source>
</reference>
<keyword evidence="5 6" id="KW-0472">Membrane</keyword>